<protein>
    <recommendedName>
        <fullName evidence="3">Reverse transcriptase domain-containing protein</fullName>
    </recommendedName>
</protein>
<proteinExistence type="predicted"/>
<evidence type="ECO:0000256" key="1">
    <source>
        <dbReference type="SAM" id="MobiDB-lite"/>
    </source>
</evidence>
<name>A0A699HL77_TANCI</name>
<feature type="compositionally biased region" description="Acidic residues" evidence="1">
    <location>
        <begin position="109"/>
        <end position="120"/>
    </location>
</feature>
<accession>A0A699HL77</accession>
<evidence type="ECO:0000313" key="2">
    <source>
        <dbReference type="EMBL" id="GEY38133.1"/>
    </source>
</evidence>
<reference evidence="2" key="1">
    <citation type="journal article" date="2019" name="Sci. Rep.">
        <title>Draft genome of Tanacetum cinerariifolium, the natural source of mosquito coil.</title>
        <authorList>
            <person name="Yamashiro T."/>
            <person name="Shiraishi A."/>
            <person name="Satake H."/>
            <person name="Nakayama K."/>
        </authorList>
    </citation>
    <scope>NUCLEOTIDE SEQUENCE</scope>
</reference>
<dbReference type="AlphaFoldDB" id="A0A699HL77"/>
<feature type="region of interest" description="Disordered" evidence="1">
    <location>
        <begin position="40"/>
        <end position="61"/>
    </location>
</feature>
<evidence type="ECO:0008006" key="3">
    <source>
        <dbReference type="Google" id="ProtNLM"/>
    </source>
</evidence>
<feature type="region of interest" description="Disordered" evidence="1">
    <location>
        <begin position="82"/>
        <end position="129"/>
    </location>
</feature>
<feature type="non-terminal residue" evidence="2">
    <location>
        <position position="1"/>
    </location>
</feature>
<dbReference type="EMBL" id="BKCJ010173792">
    <property type="protein sequence ID" value="GEY38133.1"/>
    <property type="molecule type" value="Genomic_DNA"/>
</dbReference>
<organism evidence="2">
    <name type="scientific">Tanacetum cinerariifolium</name>
    <name type="common">Dalmatian daisy</name>
    <name type="synonym">Chrysanthemum cinerariifolium</name>
    <dbReference type="NCBI Taxonomy" id="118510"/>
    <lineage>
        <taxon>Eukaryota</taxon>
        <taxon>Viridiplantae</taxon>
        <taxon>Streptophyta</taxon>
        <taxon>Embryophyta</taxon>
        <taxon>Tracheophyta</taxon>
        <taxon>Spermatophyta</taxon>
        <taxon>Magnoliopsida</taxon>
        <taxon>eudicotyledons</taxon>
        <taxon>Gunneridae</taxon>
        <taxon>Pentapetalae</taxon>
        <taxon>asterids</taxon>
        <taxon>campanulids</taxon>
        <taxon>Asterales</taxon>
        <taxon>Asteraceae</taxon>
        <taxon>Asteroideae</taxon>
        <taxon>Anthemideae</taxon>
        <taxon>Anthemidinae</taxon>
        <taxon>Tanacetum</taxon>
    </lineage>
</organism>
<sequence length="430" mass="49087">SGDSTVTYTEVCSPFKDLSDIGSLGVVVYGYDGLSIHPPSSDYVPEPKNLPSPDYVPGPEHPPSHVYLQYVSKLAYLKFMPPEDDVLPEDSNKDDEDPKDDPADYPTDRDDDDDDDEEESSVSPPVYHTTARMSFQTQRLWFFGTLDAEIRCDLDREIGYGITEVLEDPNEIAVEIPMIDVAELSKRMTDFGTTVRQDTDEIYRRLDNVQDDRLLMSGQLNSLRRDRRSHALIARLIESEARASREAWTQMTALQSQERPARDLAHTNVPEEADSSFRSGYILAMFYSLLSITGSQNGKDNHDSGTGVRRQAPPARECTYPNFMKCKPLYFKGTEGTNLKKKMTDKYCPRDEIKKLEVKMWNSKVRESNKIKRYVCGLPHMIYRSVMASKTKTMQDAFEFATELMDKKICTFAEHQTKNKRKSEDTARNN</sequence>
<feature type="compositionally biased region" description="Pro residues" evidence="1">
    <location>
        <begin position="48"/>
        <end position="61"/>
    </location>
</feature>
<feature type="compositionally biased region" description="Acidic residues" evidence="1">
    <location>
        <begin position="82"/>
        <end position="99"/>
    </location>
</feature>
<comment type="caution">
    <text evidence="2">The sequence shown here is derived from an EMBL/GenBank/DDBJ whole genome shotgun (WGS) entry which is preliminary data.</text>
</comment>
<gene>
    <name evidence="2" type="ORF">Tci_410107</name>
</gene>